<dbReference type="Pfam" id="PF10384">
    <property type="entry name" value="Scm3"/>
    <property type="match status" value="1"/>
</dbReference>
<dbReference type="Pfam" id="PF12346">
    <property type="entry name" value="HJURP_mid"/>
    <property type="match status" value="1"/>
</dbReference>
<keyword evidence="2" id="KW-1185">Reference proteome</keyword>
<reference evidence="3" key="1">
    <citation type="submission" date="2025-08" db="UniProtKB">
        <authorList>
            <consortium name="RefSeq"/>
        </authorList>
    </citation>
    <scope>IDENTIFICATION</scope>
</reference>
<dbReference type="PANTHER" id="PTHR15992">
    <property type="entry name" value="HOLLIDAY JUNCTION RECOGNITION PROTEIN"/>
    <property type="match status" value="1"/>
</dbReference>
<accession>A0ABM1CN67</accession>
<evidence type="ECO:0000313" key="3">
    <source>
        <dbReference type="RefSeq" id="XP_014640998.1"/>
    </source>
</evidence>
<proteinExistence type="predicted"/>
<dbReference type="InterPro" id="IPR018465">
    <property type="entry name" value="Scm3/HJURP"/>
</dbReference>
<evidence type="ECO:0000259" key="1">
    <source>
        <dbReference type="Pfam" id="PF12346"/>
    </source>
</evidence>
<sequence>MEGDVLGEEALLRKLRDSRRRFQKRMQRLIEKYNQPFEDAPLVQMSTLTYDTPEGLRIWGGRLVKERNKEQIQVLTIKFYCQHSLPRGNTDVNKGVDLAIVPRNAGVSVQGTSGTSLSSSQSFEADDICDMTISDMYAGMLHSMSRLLSAKPSCIISTKTFILQNWNSRRRHRCKSRMNRTYCRAVQFVRLS</sequence>
<dbReference type="Gene3D" id="6.10.250.2320">
    <property type="match status" value="1"/>
</dbReference>
<dbReference type="InterPro" id="IPR021052">
    <property type="entry name" value="HJURP_central_dom"/>
</dbReference>
<dbReference type="GeneID" id="101406197"/>
<feature type="domain" description="Holliday junction recognition protein HJURP central" evidence="1">
    <location>
        <begin position="144"/>
        <end position="187"/>
    </location>
</feature>
<evidence type="ECO:0000313" key="2">
    <source>
        <dbReference type="Proteomes" id="UP000694910"/>
    </source>
</evidence>
<protein>
    <submittedName>
        <fullName evidence="3">Holliday junction recognition protein</fullName>
    </submittedName>
</protein>
<gene>
    <name evidence="3" type="primary">LOC101406197</name>
</gene>
<dbReference type="Proteomes" id="UP000694910">
    <property type="component" value="Unplaced"/>
</dbReference>
<organism evidence="2 3">
    <name type="scientific">Ceratotherium simum simum</name>
    <name type="common">Southern white rhinoceros</name>
    <dbReference type="NCBI Taxonomy" id="73337"/>
    <lineage>
        <taxon>Eukaryota</taxon>
        <taxon>Metazoa</taxon>
        <taxon>Chordata</taxon>
        <taxon>Craniata</taxon>
        <taxon>Vertebrata</taxon>
        <taxon>Euteleostomi</taxon>
        <taxon>Mammalia</taxon>
        <taxon>Eutheria</taxon>
        <taxon>Laurasiatheria</taxon>
        <taxon>Perissodactyla</taxon>
        <taxon>Rhinocerotidae</taxon>
        <taxon>Ceratotherium</taxon>
    </lineage>
</organism>
<dbReference type="PANTHER" id="PTHR15992:SF5">
    <property type="entry name" value="HOLLIDAY JUNCTION RECOGNITION PROTEIN"/>
    <property type="match status" value="1"/>
</dbReference>
<dbReference type="RefSeq" id="XP_014640998.1">
    <property type="nucleotide sequence ID" value="XM_014785512.1"/>
</dbReference>
<name>A0ABM1CN67_CERSS</name>